<dbReference type="InterPro" id="IPR001387">
    <property type="entry name" value="Cro/C1-type_HTH"/>
</dbReference>
<protein>
    <recommendedName>
        <fullName evidence="2">HTH cro/C1-type domain-containing protein</fullName>
    </recommendedName>
</protein>
<dbReference type="Pfam" id="PF13560">
    <property type="entry name" value="HTH_31"/>
    <property type="match status" value="1"/>
</dbReference>
<dbReference type="SMART" id="SM00530">
    <property type="entry name" value="HTH_XRE"/>
    <property type="match status" value="1"/>
</dbReference>
<dbReference type="Gene3D" id="1.10.260.40">
    <property type="entry name" value="lambda repressor-like DNA-binding domains"/>
    <property type="match status" value="1"/>
</dbReference>
<feature type="region of interest" description="Disordered" evidence="1">
    <location>
        <begin position="97"/>
        <end position="140"/>
    </location>
</feature>
<feature type="domain" description="HTH cro/C1-type" evidence="2">
    <location>
        <begin position="12"/>
        <end position="66"/>
    </location>
</feature>
<dbReference type="EMBL" id="AP023359">
    <property type="protein sequence ID" value="BCJ66601.1"/>
    <property type="molecule type" value="Genomic_DNA"/>
</dbReference>
<sequence>MSLLRWAIGTVLRRTRHAQGRILREVAAAAGVSVQYLSEVERGRKEASSEILAGICRALDLPLVDLLEEVRAELLRGGRGTRGPRVQLLAAGQFPAAGHGSAVGRSASGRTTGVRGRRSRTLVTCSSPRRRTTPSFSTSS</sequence>
<dbReference type="InterPro" id="IPR010982">
    <property type="entry name" value="Lambda_DNA-bd_dom_sf"/>
</dbReference>
<feature type="compositionally biased region" description="Low complexity" evidence="1">
    <location>
        <begin position="104"/>
        <end position="114"/>
    </location>
</feature>
<gene>
    <name evidence="3" type="ORF">Prubr_36220</name>
</gene>
<keyword evidence="4" id="KW-1185">Reference proteome</keyword>
<dbReference type="AlphaFoldDB" id="A0A810MZ86"/>
<organism evidence="3 4">
    <name type="scientific">Polymorphospora rubra</name>
    <dbReference type="NCBI Taxonomy" id="338584"/>
    <lineage>
        <taxon>Bacteria</taxon>
        <taxon>Bacillati</taxon>
        <taxon>Actinomycetota</taxon>
        <taxon>Actinomycetes</taxon>
        <taxon>Micromonosporales</taxon>
        <taxon>Micromonosporaceae</taxon>
        <taxon>Polymorphospora</taxon>
    </lineage>
</organism>
<reference evidence="3" key="1">
    <citation type="submission" date="2020-08" db="EMBL/GenBank/DDBJ databases">
        <title>Whole genome shotgun sequence of Polymorphospora rubra NBRC 101157.</title>
        <authorList>
            <person name="Komaki H."/>
            <person name="Tamura T."/>
        </authorList>
    </citation>
    <scope>NUCLEOTIDE SEQUENCE</scope>
    <source>
        <strain evidence="3">NBRC 101157</strain>
    </source>
</reference>
<dbReference type="PROSITE" id="PS50943">
    <property type="entry name" value="HTH_CROC1"/>
    <property type="match status" value="1"/>
</dbReference>
<evidence type="ECO:0000313" key="3">
    <source>
        <dbReference type="EMBL" id="BCJ66601.1"/>
    </source>
</evidence>
<proteinExistence type="predicted"/>
<accession>A0A810MZ86</accession>
<name>A0A810MZ86_9ACTN</name>
<evidence type="ECO:0000313" key="4">
    <source>
        <dbReference type="Proteomes" id="UP000680866"/>
    </source>
</evidence>
<evidence type="ECO:0000256" key="1">
    <source>
        <dbReference type="SAM" id="MobiDB-lite"/>
    </source>
</evidence>
<dbReference type="RefSeq" id="WP_212826819.1">
    <property type="nucleotide sequence ID" value="NZ_AP023359.1"/>
</dbReference>
<evidence type="ECO:0000259" key="2">
    <source>
        <dbReference type="PROSITE" id="PS50943"/>
    </source>
</evidence>
<dbReference type="CDD" id="cd00093">
    <property type="entry name" value="HTH_XRE"/>
    <property type="match status" value="1"/>
</dbReference>
<dbReference type="GO" id="GO:0003677">
    <property type="term" value="F:DNA binding"/>
    <property type="evidence" value="ECO:0007669"/>
    <property type="project" value="InterPro"/>
</dbReference>
<dbReference type="SUPFAM" id="SSF47413">
    <property type="entry name" value="lambda repressor-like DNA-binding domains"/>
    <property type="match status" value="1"/>
</dbReference>
<dbReference type="Proteomes" id="UP000680866">
    <property type="component" value="Chromosome"/>
</dbReference>
<dbReference type="KEGG" id="pry:Prubr_36220"/>